<dbReference type="HAMAP" id="MF_00050">
    <property type="entry name" value="EF_Ts"/>
    <property type="match status" value="1"/>
</dbReference>
<gene>
    <name evidence="6" type="primary">tsf</name>
    <name evidence="10" type="ordered locus">Cyast_0039</name>
</gene>
<dbReference type="EMBL" id="CP003940">
    <property type="protein sequence ID" value="AFZ46023.1"/>
    <property type="molecule type" value="Genomic_DNA"/>
</dbReference>
<dbReference type="Gene3D" id="3.30.479.20">
    <property type="entry name" value="Elongation factor Ts, dimerisation domain"/>
    <property type="match status" value="1"/>
</dbReference>
<comment type="subcellular location">
    <subcellularLocation>
        <location evidence="6 8">Cytoplasm</location>
    </subcellularLocation>
</comment>
<feature type="region of interest" description="Involved in Mg(2+) ion dislocation from EF-Tu" evidence="6">
    <location>
        <begin position="82"/>
        <end position="85"/>
    </location>
</feature>
<accession>K9YIT9</accession>
<keyword evidence="11" id="KW-1185">Reference proteome</keyword>
<reference evidence="11" key="1">
    <citation type="journal article" date="2013" name="Proc. Natl. Acad. Sci. U.S.A.">
        <title>Improving the coverage of the cyanobacterial phylum using diversity-driven genome sequencing.</title>
        <authorList>
            <person name="Shih P.M."/>
            <person name="Wu D."/>
            <person name="Latifi A."/>
            <person name="Axen S.D."/>
            <person name="Fewer D.P."/>
            <person name="Talla E."/>
            <person name="Calteau A."/>
            <person name="Cai F."/>
            <person name="Tandeau de Marsac N."/>
            <person name="Rippka R."/>
            <person name="Herdman M."/>
            <person name="Sivonen K."/>
            <person name="Coursin T."/>
            <person name="Laurent T."/>
            <person name="Goodwin L."/>
            <person name="Nolan M."/>
            <person name="Davenport K.W."/>
            <person name="Han C.S."/>
            <person name="Rubin E.M."/>
            <person name="Eisen J.A."/>
            <person name="Woyke T."/>
            <person name="Gugger M."/>
            <person name="Kerfeld C.A."/>
        </authorList>
    </citation>
    <scope>NUCLEOTIDE SEQUENCE [LARGE SCALE GENOMIC DNA]</scope>
    <source>
        <strain evidence="11">ATCC 29140 / PCC 7202</strain>
    </source>
</reference>
<proteinExistence type="inferred from homology"/>
<feature type="domain" description="Translation elongation factor EFTs/EF1B dimerisation" evidence="9">
    <location>
        <begin position="55"/>
        <end position="199"/>
    </location>
</feature>
<keyword evidence="3 6" id="KW-0251">Elongation factor</keyword>
<dbReference type="InterPro" id="IPR018101">
    <property type="entry name" value="Transl_elong_Ts_CS"/>
</dbReference>
<dbReference type="GO" id="GO:0003746">
    <property type="term" value="F:translation elongation factor activity"/>
    <property type="evidence" value="ECO:0007669"/>
    <property type="project" value="UniProtKB-UniRule"/>
</dbReference>
<dbReference type="KEGG" id="csn:Cyast_0039"/>
<dbReference type="PANTHER" id="PTHR11741">
    <property type="entry name" value="ELONGATION FACTOR TS"/>
    <property type="match status" value="1"/>
</dbReference>
<comment type="function">
    <text evidence="5 6 7">Associates with the EF-Tu.GDP complex and induces the exchange of GDP to GTP. It remains bound to the aminoacyl-tRNA.EF-Tu.GTP complex up to the GTP hydrolysis stage on the ribosome.</text>
</comment>
<evidence type="ECO:0000256" key="1">
    <source>
        <dbReference type="ARBA" id="ARBA00005532"/>
    </source>
</evidence>
<dbReference type="InterPro" id="IPR001816">
    <property type="entry name" value="Transl_elong_EFTs/EF1B"/>
</dbReference>
<dbReference type="eggNOG" id="COG0264">
    <property type="taxonomic scope" value="Bacteria"/>
</dbReference>
<dbReference type="Gene3D" id="1.10.286.20">
    <property type="match status" value="1"/>
</dbReference>
<name>K9YIT9_CYASC</name>
<dbReference type="PANTHER" id="PTHR11741:SF0">
    <property type="entry name" value="ELONGATION FACTOR TS, MITOCHONDRIAL"/>
    <property type="match status" value="1"/>
</dbReference>
<dbReference type="FunFam" id="1.10.286.20:FF:000001">
    <property type="entry name" value="Elongation factor Ts"/>
    <property type="match status" value="1"/>
</dbReference>
<dbReference type="SUPFAM" id="SSF54713">
    <property type="entry name" value="Elongation factor Ts (EF-Ts), dimerisation domain"/>
    <property type="match status" value="1"/>
</dbReference>
<dbReference type="Pfam" id="PF00889">
    <property type="entry name" value="EF_TS"/>
    <property type="match status" value="1"/>
</dbReference>
<evidence type="ECO:0000313" key="10">
    <source>
        <dbReference type="EMBL" id="AFZ46023.1"/>
    </source>
</evidence>
<evidence type="ECO:0000256" key="8">
    <source>
        <dbReference type="RuleBase" id="RU000643"/>
    </source>
</evidence>
<evidence type="ECO:0000256" key="3">
    <source>
        <dbReference type="ARBA" id="ARBA00022768"/>
    </source>
</evidence>
<evidence type="ECO:0000259" key="9">
    <source>
        <dbReference type="Pfam" id="PF00889"/>
    </source>
</evidence>
<dbReference type="SUPFAM" id="SSF46934">
    <property type="entry name" value="UBA-like"/>
    <property type="match status" value="1"/>
</dbReference>
<dbReference type="FunFam" id="1.10.8.10:FF:000001">
    <property type="entry name" value="Elongation factor Ts"/>
    <property type="match status" value="1"/>
</dbReference>
<dbReference type="PATRIC" id="fig|292563.3.peg.42"/>
<evidence type="ECO:0000256" key="7">
    <source>
        <dbReference type="RuleBase" id="RU000642"/>
    </source>
</evidence>
<evidence type="ECO:0000256" key="6">
    <source>
        <dbReference type="HAMAP-Rule" id="MF_00050"/>
    </source>
</evidence>
<evidence type="ECO:0000313" key="11">
    <source>
        <dbReference type="Proteomes" id="UP000010483"/>
    </source>
</evidence>
<dbReference type="STRING" id="292563.Cyast_0039"/>
<dbReference type="Proteomes" id="UP000010483">
    <property type="component" value="Chromosome"/>
</dbReference>
<protein>
    <recommendedName>
        <fullName evidence="2 6">Elongation factor Ts</fullName>
        <shortName evidence="6">EF-Ts</shortName>
    </recommendedName>
</protein>
<dbReference type="InterPro" id="IPR036402">
    <property type="entry name" value="EF-Ts_dimer_sf"/>
</dbReference>
<dbReference type="GO" id="GO:0005737">
    <property type="term" value="C:cytoplasm"/>
    <property type="evidence" value="ECO:0007669"/>
    <property type="project" value="UniProtKB-SubCell"/>
</dbReference>
<keyword evidence="6" id="KW-0963">Cytoplasm</keyword>
<dbReference type="AlphaFoldDB" id="K9YIT9"/>
<dbReference type="HOGENOM" id="CLU_047155_1_1_3"/>
<organism evidence="10 11">
    <name type="scientific">Cyanobacterium stanieri (strain ATCC 29140 / PCC 7202)</name>
    <dbReference type="NCBI Taxonomy" id="292563"/>
    <lineage>
        <taxon>Bacteria</taxon>
        <taxon>Bacillati</taxon>
        <taxon>Cyanobacteriota</taxon>
        <taxon>Cyanophyceae</taxon>
        <taxon>Oscillatoriophycideae</taxon>
        <taxon>Chroococcales</taxon>
        <taxon>Geminocystaceae</taxon>
        <taxon>Cyanobacterium</taxon>
    </lineage>
</organism>
<evidence type="ECO:0000256" key="2">
    <source>
        <dbReference type="ARBA" id="ARBA00016956"/>
    </source>
</evidence>
<dbReference type="PROSITE" id="PS01127">
    <property type="entry name" value="EF_TS_2"/>
    <property type="match status" value="1"/>
</dbReference>
<dbReference type="InterPro" id="IPR014039">
    <property type="entry name" value="Transl_elong_EFTs/EF1B_dimer"/>
</dbReference>
<dbReference type="InterPro" id="IPR009060">
    <property type="entry name" value="UBA-like_sf"/>
</dbReference>
<dbReference type="Gene3D" id="1.10.8.10">
    <property type="entry name" value="DNA helicase RuvA subunit, C-terminal domain"/>
    <property type="match status" value="1"/>
</dbReference>
<dbReference type="NCBIfam" id="TIGR00116">
    <property type="entry name" value="tsf"/>
    <property type="match status" value="2"/>
</dbReference>
<keyword evidence="4 6" id="KW-0648">Protein biosynthesis</keyword>
<evidence type="ECO:0000256" key="5">
    <source>
        <dbReference type="ARBA" id="ARBA00025453"/>
    </source>
</evidence>
<comment type="similarity">
    <text evidence="1 6 7">Belongs to the EF-Ts family.</text>
</comment>
<evidence type="ECO:0000256" key="4">
    <source>
        <dbReference type="ARBA" id="ARBA00022917"/>
    </source>
</evidence>
<dbReference type="PROSITE" id="PS01126">
    <property type="entry name" value="EF_TS_1"/>
    <property type="match status" value="1"/>
</dbReference>
<sequence>MAEISAKLVKELRDKTNAGMMDCKKALKENDGDMAKAMEWLRQKGITSAEKKAGRVAAEGIVESYIHTGGRIGVIVEVNCETDFVARREDFQSLAKNIAMQIAACPNVEYIKIADIPADVVEQEKAIEMGRDDLGNKPDNIKEKIVEGRIQKRLGEMCLLSQPYVRDQSITVEELITQQVATIGENIQVRRFARFILGEGIEKQETNFAEEVAAQTGGAL</sequence>
<dbReference type="CDD" id="cd14275">
    <property type="entry name" value="UBA_EF-Ts"/>
    <property type="match status" value="1"/>
</dbReference>